<dbReference type="AlphaFoldDB" id="A0A085UUG8"/>
<evidence type="ECO:0000313" key="4">
    <source>
        <dbReference type="Proteomes" id="UP000028643"/>
    </source>
</evidence>
<organism evidence="3 4">
    <name type="scientific">Pseudomonas syringae</name>
    <dbReference type="NCBI Taxonomy" id="317"/>
    <lineage>
        <taxon>Bacteria</taxon>
        <taxon>Pseudomonadati</taxon>
        <taxon>Pseudomonadota</taxon>
        <taxon>Gammaproteobacteria</taxon>
        <taxon>Pseudomonadales</taxon>
        <taxon>Pseudomonadaceae</taxon>
        <taxon>Pseudomonas</taxon>
    </lineage>
</organism>
<dbReference type="PANTHER" id="PTHR43092">
    <property type="entry name" value="L-CYSTEINE DESULFHYDRASE"/>
    <property type="match status" value="1"/>
</dbReference>
<evidence type="ECO:0000313" key="3">
    <source>
        <dbReference type="EMBL" id="KFE46831.1"/>
    </source>
</evidence>
<dbReference type="InterPro" id="IPR015424">
    <property type="entry name" value="PyrdxlP-dep_Trfase"/>
</dbReference>
<name>A0A085UUG8_PSESX</name>
<dbReference type="GO" id="GO:0008483">
    <property type="term" value="F:transaminase activity"/>
    <property type="evidence" value="ECO:0007669"/>
    <property type="project" value="UniProtKB-KW"/>
</dbReference>
<feature type="domain" description="Aminotransferase class V" evidence="2">
    <location>
        <begin position="79"/>
        <end position="373"/>
    </location>
</feature>
<dbReference type="Gene3D" id="3.90.1150.10">
    <property type="entry name" value="Aspartate Aminotransferase, domain 1"/>
    <property type="match status" value="1"/>
</dbReference>
<dbReference type="PANTHER" id="PTHR43092:SF6">
    <property type="entry name" value="BLR1280 PROTEIN"/>
    <property type="match status" value="1"/>
</dbReference>
<proteinExistence type="predicted"/>
<dbReference type="InterPro" id="IPR000192">
    <property type="entry name" value="Aminotrans_V_dom"/>
</dbReference>
<dbReference type="EMBL" id="JPQT01000132">
    <property type="protein sequence ID" value="KFE46831.1"/>
    <property type="molecule type" value="Genomic_DNA"/>
</dbReference>
<dbReference type="InterPro" id="IPR015422">
    <property type="entry name" value="PyrdxlP-dep_Trfase_small"/>
</dbReference>
<evidence type="ECO:0000256" key="1">
    <source>
        <dbReference type="ARBA" id="ARBA00022898"/>
    </source>
</evidence>
<gene>
    <name evidence="3" type="ORF">IV02_24610</name>
</gene>
<sequence length="399" mass="44928">MDHAPVNPAVLQQARDEAFWADIAGRYDVEPGPINLEYGYFGRMTREVLEDYRRNIDYVNRSNSVYVRRRFDEIDSQIIHGQLADLVQVRPEEIAITRCATESLQSLIRNYNQLQPGDQVLISDLDYISVQTAMRWLARNRGVEVIEINHVHPASYESLLNSYQTAFERYPRLKLMALTHVTHRTGLVMPVQAIAALAKACDIDVILDGAHALGQLDFRLDDLGVAFAGYNLQKWMGAPLSLGFIYVAQERLGSIDADMGDTRYGKDNILGLVPYGTPNIPAWMTLPKVFEEHRAMGGSLAKGARLSYLRDLWVKPARELEGVEILTPDDSRLYCGITSLRFTRHADQERMAQRLLDEHNLFSVAREGSVCGPCIRITPGFSSPAAHMQLLTDALRILA</sequence>
<dbReference type="RefSeq" id="WP_047578406.1">
    <property type="nucleotide sequence ID" value="NZ_JPQT01000132.1"/>
</dbReference>
<reference evidence="3 4" key="1">
    <citation type="submission" date="2014-07" db="EMBL/GenBank/DDBJ databases">
        <title>Draft Genome Sequences of Environmental Pseudomonas syringae strains.</title>
        <authorList>
            <person name="Baltrus D.A."/>
            <person name="Berge O."/>
            <person name="Morris C."/>
        </authorList>
    </citation>
    <scope>NUCLEOTIDE SEQUENCE [LARGE SCALE GENOMIC DNA]</scope>
    <source>
        <strain evidence="3 4">CEB003</strain>
    </source>
</reference>
<keyword evidence="1" id="KW-0663">Pyridoxal phosphate</keyword>
<protein>
    <submittedName>
        <fullName evidence="3">Class V aminotransferase</fullName>
    </submittedName>
</protein>
<dbReference type="PATRIC" id="fig|317.174.peg.5033"/>
<keyword evidence="3" id="KW-0032">Aminotransferase</keyword>
<evidence type="ECO:0000259" key="2">
    <source>
        <dbReference type="Pfam" id="PF00266"/>
    </source>
</evidence>
<dbReference type="Gene3D" id="3.40.640.10">
    <property type="entry name" value="Type I PLP-dependent aspartate aminotransferase-like (Major domain)"/>
    <property type="match status" value="1"/>
</dbReference>
<dbReference type="Proteomes" id="UP000028643">
    <property type="component" value="Unassembled WGS sequence"/>
</dbReference>
<accession>A0A085UUG8</accession>
<dbReference type="Pfam" id="PF00266">
    <property type="entry name" value="Aminotran_5"/>
    <property type="match status" value="1"/>
</dbReference>
<comment type="caution">
    <text evidence="3">The sequence shown here is derived from an EMBL/GenBank/DDBJ whole genome shotgun (WGS) entry which is preliminary data.</text>
</comment>
<dbReference type="InterPro" id="IPR015421">
    <property type="entry name" value="PyrdxlP-dep_Trfase_major"/>
</dbReference>
<keyword evidence="3" id="KW-0808">Transferase</keyword>
<dbReference type="SUPFAM" id="SSF53383">
    <property type="entry name" value="PLP-dependent transferases"/>
    <property type="match status" value="1"/>
</dbReference>